<evidence type="ECO:0000313" key="2">
    <source>
        <dbReference type="Proteomes" id="UP001526430"/>
    </source>
</evidence>
<sequence length="138" mass="15259">MRFDLPLPCEGCALRRNRIEVGVNATQFFGGQTNADIGVFLRLRTGEVPLVSSLAVNLAIGIGVSHAFDRPELEDWGNRGKNRRTQIQVPMEFEWSHAALRERSVLAPRIHHRSGAWGLVAPQGVGSNFIGVGLRRSF</sequence>
<accession>A0ABT3NV67</accession>
<gene>
    <name evidence="1" type="ORF">OF850_10475</name>
</gene>
<protein>
    <submittedName>
        <fullName evidence="1">Uncharacterized protein</fullName>
    </submittedName>
</protein>
<reference evidence="1 2" key="1">
    <citation type="submission" date="2022-10" db="EMBL/GenBank/DDBJ databases">
        <title>Roseococcus glaciei nov., sp. nov., isolated from glacier.</title>
        <authorList>
            <person name="Liu Q."/>
            <person name="Xin Y.-H."/>
        </authorList>
    </citation>
    <scope>NUCLEOTIDE SEQUENCE [LARGE SCALE GENOMIC DNA]</scope>
    <source>
        <strain evidence="1 2">MDT2-1-1</strain>
    </source>
</reference>
<dbReference type="EMBL" id="JAPFQI010000006">
    <property type="protein sequence ID" value="MCW8086053.1"/>
    <property type="molecule type" value="Genomic_DNA"/>
</dbReference>
<evidence type="ECO:0000313" key="1">
    <source>
        <dbReference type="EMBL" id="MCW8086053.1"/>
    </source>
</evidence>
<proteinExistence type="predicted"/>
<name>A0ABT3NV67_9PROT</name>
<comment type="caution">
    <text evidence="1">The sequence shown here is derived from an EMBL/GenBank/DDBJ whole genome shotgun (WGS) entry which is preliminary data.</text>
</comment>
<keyword evidence="2" id="KW-1185">Reference proteome</keyword>
<dbReference type="Proteomes" id="UP001526430">
    <property type="component" value="Unassembled WGS sequence"/>
</dbReference>
<organism evidence="1 2">
    <name type="scientific">Sabulicella glaciei</name>
    <dbReference type="NCBI Taxonomy" id="2984948"/>
    <lineage>
        <taxon>Bacteria</taxon>
        <taxon>Pseudomonadati</taxon>
        <taxon>Pseudomonadota</taxon>
        <taxon>Alphaproteobacteria</taxon>
        <taxon>Acetobacterales</taxon>
        <taxon>Acetobacteraceae</taxon>
        <taxon>Sabulicella</taxon>
    </lineage>
</organism>
<dbReference type="RefSeq" id="WP_301590025.1">
    <property type="nucleotide sequence ID" value="NZ_JAPFQI010000006.1"/>
</dbReference>